<dbReference type="Proteomes" id="UP000007471">
    <property type="component" value="Chromosome"/>
</dbReference>
<organism evidence="1 2">
    <name type="scientific">Mesorhizobium ciceri biovar biserrulae (strain HAMBI 2942 / LMG 23838 / WSM1271)</name>
    <dbReference type="NCBI Taxonomy" id="765698"/>
    <lineage>
        <taxon>Bacteria</taxon>
        <taxon>Pseudomonadati</taxon>
        <taxon>Pseudomonadota</taxon>
        <taxon>Alphaproteobacteria</taxon>
        <taxon>Hyphomicrobiales</taxon>
        <taxon>Phyllobacteriaceae</taxon>
        <taxon>Mesorhizobium</taxon>
    </lineage>
</organism>
<protein>
    <submittedName>
        <fullName evidence="1">Uncharacterized protein</fullName>
    </submittedName>
</protein>
<dbReference type="KEGG" id="mci:Mesci_5355"/>
<dbReference type="OrthoDB" id="9791827at2"/>
<sequence length="307" mass="35324">MITPNFYVLNYPIAAAGFFNGNNRFPRRVSSQSATINDFIFDRMIRNRWGYLEKICVDKHYAKYIASGIAGLKIPKTISVFKIDRNTTADDILLWIQPFLGRHFVMKPTHSSGKIIFLDKPLNRKTLEEFLNFSKRSYFNIGRETQYYKMEKKLIVEDNISTGGELSDYKFFCVRGKAIYLQVDVGRFVDHKRAVFSLPDFKQIDVMYGYDLPENVERPENLEKMIEIAETISRDVEFVRVDLYSINGDIYFGEMTFSPCAGSDHISNESWAIDFLNRIKAESAPKAAIGGRFTPQAARSFDRQVGG</sequence>
<reference evidence="2" key="1">
    <citation type="submission" date="2011-01" db="EMBL/GenBank/DDBJ databases">
        <title>Complete sequence of chromosome of Mesorhizobium ciceri bv. biserrulae WSM1271.</title>
        <authorList>
            <person name="Lucas S."/>
            <person name="Copeland A."/>
            <person name="Lapidus A."/>
            <person name="Cheng J.-F."/>
            <person name="Goodwin L."/>
            <person name="Pitluck S."/>
            <person name="Teshima H."/>
            <person name="Detter J.C."/>
            <person name="Han C."/>
            <person name="Tapia R."/>
            <person name="Land M."/>
            <person name="Hauser L."/>
            <person name="Kyrpides N."/>
            <person name="Ivanova N."/>
            <person name="Nandasena K."/>
            <person name="Reeve W.G."/>
            <person name="Howieson J.G."/>
            <person name="O'Hara G."/>
            <person name="Tiwari R.P."/>
            <person name="Woyke T."/>
        </authorList>
    </citation>
    <scope>NUCLEOTIDE SEQUENCE [LARGE SCALE GENOMIC DNA]</scope>
    <source>
        <strain evidence="2">HAMBI 2942 / LMG 23838 / WSM1271</strain>
    </source>
</reference>
<evidence type="ECO:0000313" key="2">
    <source>
        <dbReference type="Proteomes" id="UP000007471"/>
    </source>
</evidence>
<proteinExistence type="predicted"/>
<dbReference type="HOGENOM" id="CLU_1040792_0_0_5"/>
<dbReference type="EMBL" id="CP002447">
    <property type="protein sequence ID" value="ADV14453.1"/>
    <property type="molecule type" value="Genomic_DNA"/>
</dbReference>
<accession>E8TCE5</accession>
<dbReference type="eggNOG" id="COG0189">
    <property type="taxonomic scope" value="Bacteria"/>
</dbReference>
<evidence type="ECO:0000313" key="1">
    <source>
        <dbReference type="EMBL" id="ADV14453.1"/>
    </source>
</evidence>
<dbReference type="InterPro" id="IPR029465">
    <property type="entry name" value="ATPgrasp_TupA"/>
</dbReference>
<name>E8TCE5_MESCW</name>
<dbReference type="Pfam" id="PF14305">
    <property type="entry name" value="ATPgrasp_TupA"/>
    <property type="match status" value="1"/>
</dbReference>
<gene>
    <name evidence="1" type="ordered locus">Mesci_5355</name>
</gene>
<dbReference type="AlphaFoldDB" id="E8TCE5"/>
<dbReference type="PATRIC" id="fig|765698.3.peg.5890"/>